<protein>
    <recommendedName>
        <fullName evidence="3">PasA protein</fullName>
    </recommendedName>
</protein>
<sequence>MSDIYLSRTNQKLSFVRLHLEALDASQVSNSWNRHGLVESYNESVLFHLAGAVHSFLREIAERYRIDPSMIGSVSDLQRQLEQTGQEAPEANELVQLVDSRESWLSRLYRAYDACWSATDGHPQRSDQSQSLSEIHVVQVNPDHSEDPELLAEYRSWFTALDQLVERLRGSMLEW</sequence>
<accession>A0A4R1GM80</accession>
<dbReference type="InterPro" id="IPR046493">
    <property type="entry name" value="DUF6586"/>
</dbReference>
<dbReference type="Proteomes" id="UP000294546">
    <property type="component" value="Unassembled WGS sequence"/>
</dbReference>
<keyword evidence="2" id="KW-1185">Reference proteome</keyword>
<name>A0A4R1GM80_9GAMM</name>
<evidence type="ECO:0000313" key="1">
    <source>
        <dbReference type="EMBL" id="TCK09468.1"/>
    </source>
</evidence>
<dbReference type="AlphaFoldDB" id="A0A4R1GM80"/>
<comment type="caution">
    <text evidence="1">The sequence shown here is derived from an EMBL/GenBank/DDBJ whole genome shotgun (WGS) entry which is preliminary data.</text>
</comment>
<dbReference type="Pfam" id="PF20227">
    <property type="entry name" value="DUF6586"/>
    <property type="match status" value="1"/>
</dbReference>
<dbReference type="EMBL" id="SMFU01000007">
    <property type="protein sequence ID" value="TCK09468.1"/>
    <property type="molecule type" value="Genomic_DNA"/>
</dbReference>
<gene>
    <name evidence="1" type="ORF">CLV83_1578</name>
</gene>
<evidence type="ECO:0000313" key="2">
    <source>
        <dbReference type="Proteomes" id="UP000294546"/>
    </source>
</evidence>
<dbReference type="OrthoDB" id="6121078at2"/>
<organism evidence="1 2">
    <name type="scientific">Marinobacterium mangrovicola</name>
    <dbReference type="NCBI Taxonomy" id="1476959"/>
    <lineage>
        <taxon>Bacteria</taxon>
        <taxon>Pseudomonadati</taxon>
        <taxon>Pseudomonadota</taxon>
        <taxon>Gammaproteobacteria</taxon>
        <taxon>Oceanospirillales</taxon>
        <taxon>Oceanospirillaceae</taxon>
        <taxon>Marinobacterium</taxon>
    </lineage>
</organism>
<reference evidence="1 2" key="1">
    <citation type="submission" date="2019-03" db="EMBL/GenBank/DDBJ databases">
        <title>Genomic Encyclopedia of Archaeal and Bacterial Type Strains, Phase II (KMG-II): from individual species to whole genera.</title>
        <authorList>
            <person name="Goeker M."/>
        </authorList>
    </citation>
    <scope>NUCLEOTIDE SEQUENCE [LARGE SCALE GENOMIC DNA]</scope>
    <source>
        <strain evidence="1 2">DSM 27697</strain>
    </source>
</reference>
<proteinExistence type="predicted"/>
<evidence type="ECO:0008006" key="3">
    <source>
        <dbReference type="Google" id="ProtNLM"/>
    </source>
</evidence>
<dbReference type="RefSeq" id="WP_132289829.1">
    <property type="nucleotide sequence ID" value="NZ_SMFU01000007.1"/>
</dbReference>